<dbReference type="KEGG" id="arf:AR1Y2_0557"/>
<keyword evidence="2" id="KW-0813">Transport</keyword>
<dbReference type="GO" id="GO:0016301">
    <property type="term" value="F:kinase activity"/>
    <property type="evidence" value="ECO:0007669"/>
    <property type="project" value="UniProtKB-KW"/>
</dbReference>
<dbReference type="AlphaFoldDB" id="A0A4P8IBN2"/>
<comment type="subcellular location">
    <subcellularLocation>
        <location evidence="1">Cytoplasm</location>
    </subcellularLocation>
</comment>
<name>A0A4P8IBN2_9FIRM</name>
<protein>
    <submittedName>
        <fullName evidence="9">PTS system, gluconate-specific IIB component</fullName>
    </submittedName>
</protein>
<dbReference type="GO" id="GO:0008982">
    <property type="term" value="F:protein-N(PI)-phosphohistidine-sugar phosphotransferase activity"/>
    <property type="evidence" value="ECO:0007669"/>
    <property type="project" value="InterPro"/>
</dbReference>
<dbReference type="SUPFAM" id="SSF52728">
    <property type="entry name" value="PTS IIb component"/>
    <property type="match status" value="1"/>
</dbReference>
<keyword evidence="4" id="KW-0762">Sugar transport</keyword>
<feature type="domain" description="PTS EIIB type-4" evidence="8">
    <location>
        <begin position="1"/>
        <end position="163"/>
    </location>
</feature>
<evidence type="ECO:0000256" key="1">
    <source>
        <dbReference type="ARBA" id="ARBA00004496"/>
    </source>
</evidence>
<evidence type="ECO:0000256" key="7">
    <source>
        <dbReference type="ARBA" id="ARBA00022777"/>
    </source>
</evidence>
<evidence type="ECO:0000313" key="9">
    <source>
        <dbReference type="EMBL" id="QCP34011.1"/>
    </source>
</evidence>
<dbReference type="OrthoDB" id="9788818at2"/>
<sequence>MANISLIRIDSRLIHGQVITKWVKIAKANRIIIIDDELAQDDFMASIYTASAPKGISVEIISVDDALKTWGEDQMGKGELLILFKDAQSCHRMYKGGLPMKKLQIGGLPSASGRKTILRAVSMDQEDFEKLKEISDSGSEVYIHIIPEEPRMDFEKIEKKMKE</sequence>
<keyword evidence="7" id="KW-0418">Kinase</keyword>
<gene>
    <name evidence="9" type="ORF">AR1Y2_0557</name>
</gene>
<keyword evidence="5" id="KW-0808">Transferase</keyword>
<evidence type="ECO:0000256" key="6">
    <source>
        <dbReference type="ARBA" id="ARBA00022683"/>
    </source>
</evidence>
<dbReference type="EMBL" id="CP040058">
    <property type="protein sequence ID" value="QCP34011.1"/>
    <property type="molecule type" value="Genomic_DNA"/>
</dbReference>
<dbReference type="GO" id="GO:0005737">
    <property type="term" value="C:cytoplasm"/>
    <property type="evidence" value="ECO:0007669"/>
    <property type="project" value="UniProtKB-SubCell"/>
</dbReference>
<proteinExistence type="predicted"/>
<dbReference type="GO" id="GO:0009401">
    <property type="term" value="P:phosphoenolpyruvate-dependent sugar phosphotransferase system"/>
    <property type="evidence" value="ECO:0007669"/>
    <property type="project" value="UniProtKB-KW"/>
</dbReference>
<evidence type="ECO:0000259" key="8">
    <source>
        <dbReference type="PROSITE" id="PS51101"/>
    </source>
</evidence>
<evidence type="ECO:0000256" key="4">
    <source>
        <dbReference type="ARBA" id="ARBA00022597"/>
    </source>
</evidence>
<evidence type="ECO:0000313" key="10">
    <source>
        <dbReference type="Proteomes" id="UP000298653"/>
    </source>
</evidence>
<organism evidence="9 10">
    <name type="scientific">Anaerostipes rhamnosivorans</name>
    <dbReference type="NCBI Taxonomy" id="1229621"/>
    <lineage>
        <taxon>Bacteria</taxon>
        <taxon>Bacillati</taxon>
        <taxon>Bacillota</taxon>
        <taxon>Clostridia</taxon>
        <taxon>Lachnospirales</taxon>
        <taxon>Lachnospiraceae</taxon>
        <taxon>Anaerostipes</taxon>
    </lineage>
</organism>
<evidence type="ECO:0000256" key="2">
    <source>
        <dbReference type="ARBA" id="ARBA00022448"/>
    </source>
</evidence>
<dbReference type="InterPro" id="IPR036667">
    <property type="entry name" value="PTS_IIB_sorbose-sp_sf"/>
</dbReference>
<keyword evidence="3" id="KW-0963">Cytoplasm</keyword>
<evidence type="ECO:0000256" key="3">
    <source>
        <dbReference type="ARBA" id="ARBA00022490"/>
    </source>
</evidence>
<accession>A0A4P8IBN2</accession>
<reference evidence="9 10" key="1">
    <citation type="submission" date="2019-05" db="EMBL/GenBank/DDBJ databases">
        <title>Complete genome sequencing of Anaerostipes rhamnosivorans.</title>
        <authorList>
            <person name="Bui T.P.N."/>
            <person name="de Vos W.M."/>
        </authorList>
    </citation>
    <scope>NUCLEOTIDE SEQUENCE [LARGE SCALE GENOMIC DNA]</scope>
    <source>
        <strain evidence="9 10">1y2</strain>
    </source>
</reference>
<dbReference type="PROSITE" id="PS51101">
    <property type="entry name" value="PTS_EIIB_TYPE_4"/>
    <property type="match status" value="1"/>
</dbReference>
<dbReference type="RefSeq" id="WP_137327601.1">
    <property type="nucleotide sequence ID" value="NZ_CP040058.1"/>
</dbReference>
<dbReference type="Proteomes" id="UP000298653">
    <property type="component" value="Chromosome"/>
</dbReference>
<keyword evidence="10" id="KW-1185">Reference proteome</keyword>
<dbReference type="Pfam" id="PF03830">
    <property type="entry name" value="PTSIIB_sorb"/>
    <property type="match status" value="1"/>
</dbReference>
<dbReference type="Gene3D" id="3.40.35.10">
    <property type="entry name" value="Phosphotransferase system, sorbose subfamily IIB component"/>
    <property type="match status" value="1"/>
</dbReference>
<evidence type="ECO:0000256" key="5">
    <source>
        <dbReference type="ARBA" id="ARBA00022679"/>
    </source>
</evidence>
<dbReference type="InterPro" id="IPR004720">
    <property type="entry name" value="PTS_IIB_sorbose-sp"/>
</dbReference>
<keyword evidence="6" id="KW-0598">Phosphotransferase system</keyword>